<dbReference type="EC" id="6.3.4.20" evidence="9"/>
<keyword evidence="12" id="KW-1185">Reference proteome</keyword>
<evidence type="ECO:0000256" key="4">
    <source>
        <dbReference type="ARBA" id="ARBA00022741"/>
    </source>
</evidence>
<dbReference type="PANTHER" id="PTHR42914:SF1">
    <property type="entry name" value="7-CYANO-7-DEAZAGUANINE SYNTHASE"/>
    <property type="match status" value="1"/>
</dbReference>
<dbReference type="Pfam" id="PF06508">
    <property type="entry name" value="QueC"/>
    <property type="match status" value="1"/>
</dbReference>
<evidence type="ECO:0000256" key="6">
    <source>
        <dbReference type="ARBA" id="ARBA00022833"/>
    </source>
</evidence>
<dbReference type="InterPro" id="IPR014729">
    <property type="entry name" value="Rossmann-like_a/b/a_fold"/>
</dbReference>
<dbReference type="Gene3D" id="3.40.50.620">
    <property type="entry name" value="HUPs"/>
    <property type="match status" value="1"/>
</dbReference>
<dbReference type="GO" id="GO:0005524">
    <property type="term" value="F:ATP binding"/>
    <property type="evidence" value="ECO:0007669"/>
    <property type="project" value="UniProtKB-KW"/>
</dbReference>
<evidence type="ECO:0000313" key="11">
    <source>
        <dbReference type="EMBL" id="SKB08183.1"/>
    </source>
</evidence>
<evidence type="ECO:0000256" key="2">
    <source>
        <dbReference type="ARBA" id="ARBA00022598"/>
    </source>
</evidence>
<gene>
    <name evidence="11" type="ORF">SAMN02745166_04870</name>
</gene>
<evidence type="ECO:0000256" key="8">
    <source>
        <dbReference type="ARBA" id="ARBA00037993"/>
    </source>
</evidence>
<dbReference type="GO" id="GO:0016874">
    <property type="term" value="F:ligase activity"/>
    <property type="evidence" value="ECO:0007669"/>
    <property type="project" value="UniProtKB-KW"/>
</dbReference>
<accession>A0A1T4Z2U0</accession>
<dbReference type="Proteomes" id="UP000190774">
    <property type="component" value="Unassembled WGS sequence"/>
</dbReference>
<comment type="catalytic activity">
    <reaction evidence="10">
        <text>7-carboxy-7-carbaguanine + NH4(+) + 2 ATP = 7-cyano-7-carbaguanine + 2 AMP + 2 diphosphate + 2 H(+)</text>
        <dbReference type="Rhea" id="RHEA:27982"/>
        <dbReference type="ChEBI" id="CHEBI:15378"/>
        <dbReference type="ChEBI" id="CHEBI:28938"/>
        <dbReference type="ChEBI" id="CHEBI:30616"/>
        <dbReference type="ChEBI" id="CHEBI:33019"/>
        <dbReference type="ChEBI" id="CHEBI:45075"/>
        <dbReference type="ChEBI" id="CHEBI:61036"/>
        <dbReference type="ChEBI" id="CHEBI:456215"/>
        <dbReference type="EC" id="6.3.4.20"/>
    </reaction>
</comment>
<protein>
    <recommendedName>
        <fullName evidence="9">7-cyano-7-deazaguanine synthase</fullName>
        <ecNumber evidence="9">6.3.4.20</ecNumber>
    </recommendedName>
</protein>
<dbReference type="EMBL" id="FUYE01000026">
    <property type="protein sequence ID" value="SKB08183.1"/>
    <property type="molecule type" value="Genomic_DNA"/>
</dbReference>
<dbReference type="OrthoDB" id="1426978at2"/>
<evidence type="ECO:0000256" key="7">
    <source>
        <dbReference type="ARBA" id="ARBA00022840"/>
    </source>
</evidence>
<keyword evidence="5" id="KW-0671">Queuosine biosynthesis</keyword>
<reference evidence="12" key="1">
    <citation type="submission" date="2017-02" db="EMBL/GenBank/DDBJ databases">
        <authorList>
            <person name="Varghese N."/>
            <person name="Submissions S."/>
        </authorList>
    </citation>
    <scope>NUCLEOTIDE SEQUENCE [LARGE SCALE GENOMIC DNA]</scope>
    <source>
        <strain evidence="12">ATCC 700200</strain>
    </source>
</reference>
<evidence type="ECO:0000256" key="3">
    <source>
        <dbReference type="ARBA" id="ARBA00022723"/>
    </source>
</evidence>
<keyword evidence="4" id="KW-0547">Nucleotide-binding</keyword>
<comment type="pathway">
    <text evidence="1">Purine metabolism; 7-cyano-7-deazaguanine biosynthesis.</text>
</comment>
<evidence type="ECO:0000256" key="10">
    <source>
        <dbReference type="ARBA" id="ARBA00047890"/>
    </source>
</evidence>
<dbReference type="GO" id="GO:0008616">
    <property type="term" value="P:tRNA queuosine(34) biosynthetic process"/>
    <property type="evidence" value="ECO:0007669"/>
    <property type="project" value="UniProtKB-KW"/>
</dbReference>
<comment type="similarity">
    <text evidence="8">Belongs to the QueC family.</text>
</comment>
<keyword evidence="6" id="KW-0862">Zinc</keyword>
<dbReference type="InterPro" id="IPR018317">
    <property type="entry name" value="QueC"/>
</dbReference>
<evidence type="ECO:0000313" key="12">
    <source>
        <dbReference type="Proteomes" id="UP000190774"/>
    </source>
</evidence>
<sequence>MTSNGILLSGGIDSVALAFWKRPKYAFTVNYGQTGFLGELRASQKICSELGINHEVVSVDCRALGAGDMAGLPAAKNAPAVEWWPFRNQLLVTLVAMKGYPLGLSELLVGSVLSDGFHSDGTEAFYTKLDSLLSFQEGGVRVSAPAIGHTSVELVRLSGIPLELLAWTHSCHVSEFACGQCRGCHKNQRVWEDLQSGQ</sequence>
<dbReference type="PANTHER" id="PTHR42914">
    <property type="entry name" value="7-CYANO-7-DEAZAGUANINE SYNTHASE"/>
    <property type="match status" value="1"/>
</dbReference>
<dbReference type="AlphaFoldDB" id="A0A1T4Z2U0"/>
<evidence type="ECO:0000256" key="5">
    <source>
        <dbReference type="ARBA" id="ARBA00022785"/>
    </source>
</evidence>
<dbReference type="SUPFAM" id="SSF52402">
    <property type="entry name" value="Adenine nucleotide alpha hydrolases-like"/>
    <property type="match status" value="1"/>
</dbReference>
<organism evidence="11 12">
    <name type="scientific">Prosthecobacter debontii</name>
    <dbReference type="NCBI Taxonomy" id="48467"/>
    <lineage>
        <taxon>Bacteria</taxon>
        <taxon>Pseudomonadati</taxon>
        <taxon>Verrucomicrobiota</taxon>
        <taxon>Verrucomicrobiia</taxon>
        <taxon>Verrucomicrobiales</taxon>
        <taxon>Verrucomicrobiaceae</taxon>
        <taxon>Prosthecobacter</taxon>
    </lineage>
</organism>
<dbReference type="RefSeq" id="WP_078815982.1">
    <property type="nucleotide sequence ID" value="NZ_FUYE01000026.1"/>
</dbReference>
<keyword evidence="3" id="KW-0479">Metal-binding</keyword>
<name>A0A1T4Z2U0_9BACT</name>
<keyword evidence="7" id="KW-0067">ATP-binding</keyword>
<dbReference type="GO" id="GO:0046872">
    <property type="term" value="F:metal ion binding"/>
    <property type="evidence" value="ECO:0007669"/>
    <property type="project" value="UniProtKB-KW"/>
</dbReference>
<proteinExistence type="inferred from homology"/>
<evidence type="ECO:0000256" key="1">
    <source>
        <dbReference type="ARBA" id="ARBA00005061"/>
    </source>
</evidence>
<evidence type="ECO:0000256" key="9">
    <source>
        <dbReference type="ARBA" id="ARBA00039149"/>
    </source>
</evidence>
<dbReference type="STRING" id="48467.SAMN02745166_04870"/>
<keyword evidence="2" id="KW-0436">Ligase</keyword>